<reference evidence="3" key="1">
    <citation type="submission" date="2019-11" db="EMBL/GenBank/DDBJ databases">
        <title>Complete genome sequence of Corynebacterium kalinowskii 1959, a novel Corynebacterium species isolated from soil of a small paddock in Vilsendorf, Germany.</title>
        <authorList>
            <person name="Schaffert L."/>
            <person name="Ruwe M."/>
            <person name="Milse J."/>
            <person name="Hanuschka K."/>
            <person name="Ortseifen V."/>
            <person name="Droste J."/>
            <person name="Brandt D."/>
            <person name="Schlueter L."/>
            <person name="Kutter Y."/>
            <person name="Vinke S."/>
            <person name="Viehoefer P."/>
            <person name="Jacob L."/>
            <person name="Luebke N.-C."/>
            <person name="Schulte-Berndt E."/>
            <person name="Hain C."/>
            <person name="Linder M."/>
            <person name="Schmidt P."/>
            <person name="Wollenschlaeger L."/>
            <person name="Luttermann T."/>
            <person name="Thieme E."/>
            <person name="Hassa J."/>
            <person name="Haak M."/>
            <person name="Wittchen M."/>
            <person name="Mentz A."/>
            <person name="Persicke M."/>
            <person name="Busche T."/>
            <person name="Ruckert C."/>
        </authorList>
    </citation>
    <scope>NUCLEOTIDE SEQUENCE [LARGE SCALE GENOMIC DNA]</scope>
    <source>
        <strain evidence="3">1959</strain>
    </source>
</reference>
<keyword evidence="3" id="KW-1185">Reference proteome</keyword>
<dbReference type="PROSITE" id="PS50943">
    <property type="entry name" value="HTH_CROC1"/>
    <property type="match status" value="1"/>
</dbReference>
<protein>
    <submittedName>
        <fullName evidence="2">Antitoxin HigA</fullName>
    </submittedName>
</protein>
<dbReference type="Proteomes" id="UP000427071">
    <property type="component" value="Chromosome"/>
</dbReference>
<dbReference type="GO" id="GO:0003677">
    <property type="term" value="F:DNA binding"/>
    <property type="evidence" value="ECO:0007669"/>
    <property type="project" value="InterPro"/>
</dbReference>
<accession>A0A6B8V786</accession>
<gene>
    <name evidence="2" type="primary">higA</name>
    <name evidence="2" type="ORF">CKALI_00455</name>
</gene>
<sequence length="146" mass="16351">MNEKRTMDIDADFDEFFADPDFQAAFDDAEFRAKLAANFRAMRKSAKLSQTEVAKTMKTTQSAVSDFERGETDPYFSTLQRYARAVGARMRIILDAPHSNVATTNVTTLVSPYTRVNTTFHVSAIQEDLSAGTANRRQTQYFGSVA</sequence>
<evidence type="ECO:0000313" key="2">
    <source>
        <dbReference type="EMBL" id="QGU00992.1"/>
    </source>
</evidence>
<dbReference type="Pfam" id="PF01381">
    <property type="entry name" value="HTH_3"/>
    <property type="match status" value="1"/>
</dbReference>
<evidence type="ECO:0000313" key="3">
    <source>
        <dbReference type="Proteomes" id="UP000427071"/>
    </source>
</evidence>
<dbReference type="SUPFAM" id="SSF47413">
    <property type="entry name" value="lambda repressor-like DNA-binding domains"/>
    <property type="match status" value="1"/>
</dbReference>
<dbReference type="SMART" id="SM00530">
    <property type="entry name" value="HTH_XRE"/>
    <property type="match status" value="1"/>
</dbReference>
<dbReference type="InterPro" id="IPR010982">
    <property type="entry name" value="Lambda_DNA-bd_dom_sf"/>
</dbReference>
<dbReference type="CDD" id="cd00093">
    <property type="entry name" value="HTH_XRE"/>
    <property type="match status" value="1"/>
</dbReference>
<proteinExistence type="predicted"/>
<organism evidence="2 3">
    <name type="scientific">Corynebacterium kalinowskii</name>
    <dbReference type="NCBI Taxonomy" id="2675216"/>
    <lineage>
        <taxon>Bacteria</taxon>
        <taxon>Bacillati</taxon>
        <taxon>Actinomycetota</taxon>
        <taxon>Actinomycetes</taxon>
        <taxon>Mycobacteriales</taxon>
        <taxon>Corynebacteriaceae</taxon>
        <taxon>Corynebacterium</taxon>
    </lineage>
</organism>
<dbReference type="RefSeq" id="WP_231580487.1">
    <property type="nucleotide sequence ID" value="NZ_CP046452.1"/>
</dbReference>
<dbReference type="Gene3D" id="1.10.260.40">
    <property type="entry name" value="lambda repressor-like DNA-binding domains"/>
    <property type="match status" value="1"/>
</dbReference>
<dbReference type="InterPro" id="IPR001387">
    <property type="entry name" value="Cro/C1-type_HTH"/>
</dbReference>
<dbReference type="EMBL" id="CP046452">
    <property type="protein sequence ID" value="QGU00992.1"/>
    <property type="molecule type" value="Genomic_DNA"/>
</dbReference>
<dbReference type="AlphaFoldDB" id="A0A6B8V786"/>
<evidence type="ECO:0000259" key="1">
    <source>
        <dbReference type="PROSITE" id="PS50943"/>
    </source>
</evidence>
<name>A0A6B8V786_9CORY</name>
<dbReference type="KEGG" id="ckw:CKALI_00455"/>
<feature type="domain" description="HTH cro/C1-type" evidence="1">
    <location>
        <begin position="39"/>
        <end position="93"/>
    </location>
</feature>